<keyword evidence="1" id="KW-0732">Signal</keyword>
<name>A0A327K5P2_9BRAD</name>
<feature type="signal peptide" evidence="1">
    <location>
        <begin position="1"/>
        <end position="30"/>
    </location>
</feature>
<feature type="chain" id="PRO_5041070296" description="Cysteine rich repeat protein" evidence="1">
    <location>
        <begin position="31"/>
        <end position="91"/>
    </location>
</feature>
<organism evidence="2 3">
    <name type="scientific">Rhodoplanes serenus</name>
    <dbReference type="NCBI Taxonomy" id="200615"/>
    <lineage>
        <taxon>Bacteria</taxon>
        <taxon>Pseudomonadati</taxon>
        <taxon>Pseudomonadota</taxon>
        <taxon>Alphaproteobacteria</taxon>
        <taxon>Hyphomicrobiales</taxon>
        <taxon>Nitrobacteraceae</taxon>
        <taxon>Rhodoplanes</taxon>
    </lineage>
</organism>
<gene>
    <name evidence="2" type="ORF">RHODGE_RHODGE_02978</name>
</gene>
<comment type="caution">
    <text evidence="2">The sequence shown here is derived from an EMBL/GenBank/DDBJ whole genome shotgun (WGS) entry which is preliminary data.</text>
</comment>
<proteinExistence type="predicted"/>
<dbReference type="RefSeq" id="WP_111385124.1">
    <property type="nucleotide sequence ID" value="NZ_NPEW01000077.1"/>
</dbReference>
<evidence type="ECO:0000256" key="1">
    <source>
        <dbReference type="SAM" id="SignalP"/>
    </source>
</evidence>
<protein>
    <recommendedName>
        <fullName evidence="4">Cysteine rich repeat protein</fullName>
    </recommendedName>
</protein>
<dbReference type="Proteomes" id="UP000289200">
    <property type="component" value="Unassembled WGS sequence"/>
</dbReference>
<evidence type="ECO:0008006" key="4">
    <source>
        <dbReference type="Google" id="ProtNLM"/>
    </source>
</evidence>
<reference evidence="3" key="1">
    <citation type="submission" date="2018-10" db="EMBL/GenBank/DDBJ databases">
        <authorList>
            <person name="Peiro R."/>
            <person name="Begona"/>
            <person name="Cbmso G."/>
            <person name="Lopez M."/>
            <person name="Gonzalez S."/>
            <person name="Sacristan E."/>
            <person name="Castillo E."/>
        </authorList>
    </citation>
    <scope>NUCLEOTIDE SEQUENCE [LARGE SCALE GENOMIC DNA]</scope>
</reference>
<dbReference type="AlphaFoldDB" id="A0A327K5P2"/>
<keyword evidence="3" id="KW-1185">Reference proteome</keyword>
<sequence>MRASVSRGAVLAASFGFALLVGLAPQAAHAQSAQDQQACQFDAQTFCQEAIPDHSRVYRCLKRNQSRISPACRAAINKGKAPRRGRPGAAY</sequence>
<dbReference type="OrthoDB" id="7961512at2"/>
<accession>A0A327K5P2</accession>
<dbReference type="EMBL" id="UWOC01000154">
    <property type="protein sequence ID" value="VCU09806.1"/>
    <property type="molecule type" value="Genomic_DNA"/>
</dbReference>
<evidence type="ECO:0000313" key="2">
    <source>
        <dbReference type="EMBL" id="VCU09806.1"/>
    </source>
</evidence>
<evidence type="ECO:0000313" key="3">
    <source>
        <dbReference type="Proteomes" id="UP000289200"/>
    </source>
</evidence>